<dbReference type="EMBL" id="KE525333">
    <property type="protein sequence ID" value="KFB47794.1"/>
    <property type="molecule type" value="Genomic_DNA"/>
</dbReference>
<keyword evidence="3" id="KW-1185">Reference proteome</keyword>
<reference evidence="2" key="2">
    <citation type="submission" date="2020-05" db="UniProtKB">
        <authorList>
            <consortium name="EnsemblMetazoa"/>
        </authorList>
    </citation>
    <scope>IDENTIFICATION</scope>
</reference>
<dbReference type="EMBL" id="ATLV01022561">
    <property type="status" value="NOT_ANNOTATED_CDS"/>
    <property type="molecule type" value="Genomic_DNA"/>
</dbReference>
<evidence type="ECO:0000313" key="2">
    <source>
        <dbReference type="EnsemblMetazoa" id="ASIC015868-PA"/>
    </source>
</evidence>
<dbReference type="VEuPathDB" id="VectorBase:ASIC015868"/>
<proteinExistence type="predicted"/>
<dbReference type="EnsemblMetazoa" id="ASIC015868-RA">
    <property type="protein sequence ID" value="ASIC015868-PA"/>
    <property type="gene ID" value="ASIC015868"/>
</dbReference>
<protein>
    <submittedName>
        <fullName evidence="1 2">Uncharacterized protein</fullName>
    </submittedName>
</protein>
<dbReference type="Proteomes" id="UP000030765">
    <property type="component" value="Unassembled WGS sequence"/>
</dbReference>
<accession>A0A084WC50</accession>
<sequence length="78" mass="8513">MYLLSALQVEREIEPKDQQWRNSSIGGRKGSIKIAHLNDAKHNGSILLTAPAPCAVKDDPLEVAGDGILRSFGKLMIE</sequence>
<dbReference type="AlphaFoldDB" id="A0A084WC50"/>
<gene>
    <name evidence="1" type="ORF">ZHAS_00015868</name>
</gene>
<organism evidence="1">
    <name type="scientific">Anopheles sinensis</name>
    <name type="common">Mosquito</name>
    <dbReference type="NCBI Taxonomy" id="74873"/>
    <lineage>
        <taxon>Eukaryota</taxon>
        <taxon>Metazoa</taxon>
        <taxon>Ecdysozoa</taxon>
        <taxon>Arthropoda</taxon>
        <taxon>Hexapoda</taxon>
        <taxon>Insecta</taxon>
        <taxon>Pterygota</taxon>
        <taxon>Neoptera</taxon>
        <taxon>Endopterygota</taxon>
        <taxon>Diptera</taxon>
        <taxon>Nematocera</taxon>
        <taxon>Culicoidea</taxon>
        <taxon>Culicidae</taxon>
        <taxon>Anophelinae</taxon>
        <taxon>Anopheles</taxon>
    </lineage>
</organism>
<reference evidence="1 3" key="1">
    <citation type="journal article" date="2014" name="BMC Genomics">
        <title>Genome sequence of Anopheles sinensis provides insight into genetics basis of mosquito competence for malaria parasites.</title>
        <authorList>
            <person name="Zhou D."/>
            <person name="Zhang D."/>
            <person name="Ding G."/>
            <person name="Shi L."/>
            <person name="Hou Q."/>
            <person name="Ye Y."/>
            <person name="Xu Y."/>
            <person name="Zhou H."/>
            <person name="Xiong C."/>
            <person name="Li S."/>
            <person name="Yu J."/>
            <person name="Hong S."/>
            <person name="Yu X."/>
            <person name="Zou P."/>
            <person name="Chen C."/>
            <person name="Chang X."/>
            <person name="Wang W."/>
            <person name="Lv Y."/>
            <person name="Sun Y."/>
            <person name="Ma L."/>
            <person name="Shen B."/>
            <person name="Zhu C."/>
        </authorList>
    </citation>
    <scope>NUCLEOTIDE SEQUENCE [LARGE SCALE GENOMIC DNA]</scope>
</reference>
<evidence type="ECO:0000313" key="3">
    <source>
        <dbReference type="Proteomes" id="UP000030765"/>
    </source>
</evidence>
<name>A0A084WC50_ANOSI</name>
<evidence type="ECO:0000313" key="1">
    <source>
        <dbReference type="EMBL" id="KFB47794.1"/>
    </source>
</evidence>